<feature type="region of interest" description="Disordered" evidence="1">
    <location>
        <begin position="1"/>
        <end position="27"/>
    </location>
</feature>
<accession>A0ABN7UEF4</accession>
<gene>
    <name evidence="2" type="ORF">GMARGA_LOCUS5073</name>
</gene>
<evidence type="ECO:0000313" key="2">
    <source>
        <dbReference type="EMBL" id="CAG8562197.1"/>
    </source>
</evidence>
<dbReference type="EMBL" id="CAJVQB010002098">
    <property type="protein sequence ID" value="CAG8562197.1"/>
    <property type="molecule type" value="Genomic_DNA"/>
</dbReference>
<comment type="caution">
    <text evidence="2">The sequence shown here is derived from an EMBL/GenBank/DDBJ whole genome shotgun (WGS) entry which is preliminary data.</text>
</comment>
<reference evidence="2 3" key="1">
    <citation type="submission" date="2021-06" db="EMBL/GenBank/DDBJ databases">
        <authorList>
            <person name="Kallberg Y."/>
            <person name="Tangrot J."/>
            <person name="Rosling A."/>
        </authorList>
    </citation>
    <scope>NUCLEOTIDE SEQUENCE [LARGE SCALE GENOMIC DNA]</scope>
    <source>
        <strain evidence="2 3">120-4 pot B 10/14</strain>
    </source>
</reference>
<dbReference type="Proteomes" id="UP000789901">
    <property type="component" value="Unassembled WGS sequence"/>
</dbReference>
<proteinExistence type="predicted"/>
<evidence type="ECO:0000256" key="1">
    <source>
        <dbReference type="SAM" id="MobiDB-lite"/>
    </source>
</evidence>
<sequence>MKHNYSSNRKEEIPLEKHRKTKTHSSNFLNYTHTLEESEVLKHLNAVQKLVEEEAIKTIHYLSL</sequence>
<name>A0ABN7UEF4_GIGMA</name>
<evidence type="ECO:0000313" key="3">
    <source>
        <dbReference type="Proteomes" id="UP000789901"/>
    </source>
</evidence>
<keyword evidence="3" id="KW-1185">Reference proteome</keyword>
<organism evidence="2 3">
    <name type="scientific">Gigaspora margarita</name>
    <dbReference type="NCBI Taxonomy" id="4874"/>
    <lineage>
        <taxon>Eukaryota</taxon>
        <taxon>Fungi</taxon>
        <taxon>Fungi incertae sedis</taxon>
        <taxon>Mucoromycota</taxon>
        <taxon>Glomeromycotina</taxon>
        <taxon>Glomeromycetes</taxon>
        <taxon>Diversisporales</taxon>
        <taxon>Gigasporaceae</taxon>
        <taxon>Gigaspora</taxon>
    </lineage>
</organism>
<protein>
    <submittedName>
        <fullName evidence="2">44945_t:CDS:1</fullName>
    </submittedName>
</protein>